<keyword evidence="2" id="KW-1185">Reference proteome</keyword>
<accession>A0A0L0T1Y4</accession>
<dbReference type="EMBL" id="GG745357">
    <property type="protein sequence ID" value="KNE68635.1"/>
    <property type="molecule type" value="Genomic_DNA"/>
</dbReference>
<protein>
    <submittedName>
        <fullName evidence="1">Uncharacterized protein</fullName>
    </submittedName>
</protein>
<evidence type="ECO:0000313" key="1">
    <source>
        <dbReference type="EMBL" id="KNE68635.1"/>
    </source>
</evidence>
<organism evidence="1 2">
    <name type="scientific">Allomyces macrogynus (strain ATCC 38327)</name>
    <name type="common">Allomyces javanicus var. macrogynus</name>
    <dbReference type="NCBI Taxonomy" id="578462"/>
    <lineage>
        <taxon>Eukaryota</taxon>
        <taxon>Fungi</taxon>
        <taxon>Fungi incertae sedis</taxon>
        <taxon>Blastocladiomycota</taxon>
        <taxon>Blastocladiomycetes</taxon>
        <taxon>Blastocladiales</taxon>
        <taxon>Blastocladiaceae</taxon>
        <taxon>Allomyces</taxon>
    </lineage>
</organism>
<dbReference type="VEuPathDB" id="FungiDB:AMAG_19770"/>
<gene>
    <name evidence="1" type="ORF">AMAG_19770</name>
</gene>
<sequence length="134" mass="14152">MQALAMHDAHDDAPPPMWPVALPDRAAALPNTKDLARGLRALVEHKPPAAAASPRPVLGLGLVTDTPTVVPPGAPLPRTSNIEYGWLWNNTPALEVYGSTSADHRRAHAQGRGGRAIGGRVVEIAPVSKTSLRK</sequence>
<dbReference type="AlphaFoldDB" id="A0A0L0T1Y4"/>
<reference evidence="1 2" key="1">
    <citation type="submission" date="2009-11" db="EMBL/GenBank/DDBJ databases">
        <title>Annotation of Allomyces macrogynus ATCC 38327.</title>
        <authorList>
            <consortium name="The Broad Institute Genome Sequencing Platform"/>
            <person name="Russ C."/>
            <person name="Cuomo C."/>
            <person name="Burger G."/>
            <person name="Gray M.W."/>
            <person name="Holland P.W.H."/>
            <person name="King N."/>
            <person name="Lang F.B.F."/>
            <person name="Roger A.J."/>
            <person name="Ruiz-Trillo I."/>
            <person name="Young S.K."/>
            <person name="Zeng Q."/>
            <person name="Gargeya S."/>
            <person name="Fitzgerald M."/>
            <person name="Haas B."/>
            <person name="Abouelleil A."/>
            <person name="Alvarado L."/>
            <person name="Arachchi H.M."/>
            <person name="Berlin A."/>
            <person name="Chapman S.B."/>
            <person name="Gearin G."/>
            <person name="Goldberg J."/>
            <person name="Griggs A."/>
            <person name="Gujja S."/>
            <person name="Hansen M."/>
            <person name="Heiman D."/>
            <person name="Howarth C."/>
            <person name="Larimer J."/>
            <person name="Lui A."/>
            <person name="MacDonald P.J.P."/>
            <person name="McCowen C."/>
            <person name="Montmayeur A."/>
            <person name="Murphy C."/>
            <person name="Neiman D."/>
            <person name="Pearson M."/>
            <person name="Priest M."/>
            <person name="Roberts A."/>
            <person name="Saif S."/>
            <person name="Shea T."/>
            <person name="Sisk P."/>
            <person name="Stolte C."/>
            <person name="Sykes S."/>
            <person name="Wortman J."/>
            <person name="Nusbaum C."/>
            <person name="Birren B."/>
        </authorList>
    </citation>
    <scope>NUCLEOTIDE SEQUENCE [LARGE SCALE GENOMIC DNA]</scope>
    <source>
        <strain evidence="1 2">ATCC 38327</strain>
    </source>
</reference>
<reference evidence="2" key="2">
    <citation type="submission" date="2009-11" db="EMBL/GenBank/DDBJ databases">
        <title>The Genome Sequence of Allomyces macrogynus strain ATCC 38327.</title>
        <authorList>
            <consortium name="The Broad Institute Genome Sequencing Platform"/>
            <person name="Russ C."/>
            <person name="Cuomo C."/>
            <person name="Shea T."/>
            <person name="Young S.K."/>
            <person name="Zeng Q."/>
            <person name="Koehrsen M."/>
            <person name="Haas B."/>
            <person name="Borodovsky M."/>
            <person name="Guigo R."/>
            <person name="Alvarado L."/>
            <person name="Berlin A."/>
            <person name="Borenstein D."/>
            <person name="Chen Z."/>
            <person name="Engels R."/>
            <person name="Freedman E."/>
            <person name="Gellesch M."/>
            <person name="Goldberg J."/>
            <person name="Griggs A."/>
            <person name="Gujja S."/>
            <person name="Heiman D."/>
            <person name="Hepburn T."/>
            <person name="Howarth C."/>
            <person name="Jen D."/>
            <person name="Larson L."/>
            <person name="Lewis B."/>
            <person name="Mehta T."/>
            <person name="Park D."/>
            <person name="Pearson M."/>
            <person name="Roberts A."/>
            <person name="Saif S."/>
            <person name="Shenoy N."/>
            <person name="Sisk P."/>
            <person name="Stolte C."/>
            <person name="Sykes S."/>
            <person name="Walk T."/>
            <person name="White J."/>
            <person name="Yandava C."/>
            <person name="Burger G."/>
            <person name="Gray M.W."/>
            <person name="Holland P.W.H."/>
            <person name="King N."/>
            <person name="Lang F.B.F."/>
            <person name="Roger A.J."/>
            <person name="Ruiz-Trillo I."/>
            <person name="Lander E."/>
            <person name="Nusbaum C."/>
        </authorList>
    </citation>
    <scope>NUCLEOTIDE SEQUENCE [LARGE SCALE GENOMIC DNA]</scope>
    <source>
        <strain evidence="2">ATCC 38327</strain>
    </source>
</reference>
<name>A0A0L0T1Y4_ALLM3</name>
<dbReference type="Proteomes" id="UP000054350">
    <property type="component" value="Unassembled WGS sequence"/>
</dbReference>
<proteinExistence type="predicted"/>
<evidence type="ECO:0000313" key="2">
    <source>
        <dbReference type="Proteomes" id="UP000054350"/>
    </source>
</evidence>
<dbReference type="OrthoDB" id="5599459at2759"/>